<keyword evidence="1" id="KW-0812">Transmembrane</keyword>
<organism evidence="2 3">
    <name type="scientific">Actinophytocola algeriensis</name>
    <dbReference type="NCBI Taxonomy" id="1768010"/>
    <lineage>
        <taxon>Bacteria</taxon>
        <taxon>Bacillati</taxon>
        <taxon>Actinomycetota</taxon>
        <taxon>Actinomycetes</taxon>
        <taxon>Pseudonocardiales</taxon>
        <taxon>Pseudonocardiaceae</taxon>
    </lineage>
</organism>
<name>A0A7W7VI89_9PSEU</name>
<accession>A0A7W7VI89</accession>
<sequence length="361" mass="38837">MESSRPGALPVREPRRRFVAPIVFGLIGAVVAVWITVAVATSRDPEETVEAYLSAIAEKDVDGALEFVSDVPYGDTAAFLTPDAISDDWWVVSVTEVGREYSSSARVKAVIAGPGGTAEGEFEVNEYDDEWTLWDPFVTVRFPASPVSYVRVNDKVVPKPADSNGFESYDLFPGIYRFYGSVPGVVDTQRTGAVAAFPSEDPDEILVVPSTLTPAKDTVERLRKAVDERIDECATFTTPAPYGDCPFATDGDIDTPDGKRVSDLHGLTWKVSTYPVVTMTDDRSQEFSPAFALSVTSPGSVALSGSGEDTDGNPTTFTVNCEIDLTGLRATVDARGEVELTPFAGSGDPNLGDFDTCRRDT</sequence>
<comment type="caution">
    <text evidence="2">The sequence shown here is derived from an EMBL/GenBank/DDBJ whole genome shotgun (WGS) entry which is preliminary data.</text>
</comment>
<reference evidence="2 3" key="1">
    <citation type="submission" date="2020-08" db="EMBL/GenBank/DDBJ databases">
        <title>Genomic Encyclopedia of Type Strains, Phase III (KMG-III): the genomes of soil and plant-associated and newly described type strains.</title>
        <authorList>
            <person name="Whitman W."/>
        </authorList>
    </citation>
    <scope>NUCLEOTIDE SEQUENCE [LARGE SCALE GENOMIC DNA]</scope>
    <source>
        <strain evidence="2 3">CECT 8960</strain>
    </source>
</reference>
<dbReference type="Proteomes" id="UP000520767">
    <property type="component" value="Unassembled WGS sequence"/>
</dbReference>
<feature type="transmembrane region" description="Helical" evidence="1">
    <location>
        <begin position="18"/>
        <end position="40"/>
    </location>
</feature>
<keyword evidence="3" id="KW-1185">Reference proteome</keyword>
<evidence type="ECO:0000256" key="1">
    <source>
        <dbReference type="SAM" id="Phobius"/>
    </source>
</evidence>
<proteinExistence type="predicted"/>
<dbReference type="EMBL" id="JACHJQ010000008">
    <property type="protein sequence ID" value="MBB4910830.1"/>
    <property type="molecule type" value="Genomic_DNA"/>
</dbReference>
<protein>
    <recommendedName>
        <fullName evidence="4">DUF4878 domain-containing protein</fullName>
    </recommendedName>
</protein>
<gene>
    <name evidence="2" type="ORF">FHR82_007089</name>
</gene>
<evidence type="ECO:0008006" key="4">
    <source>
        <dbReference type="Google" id="ProtNLM"/>
    </source>
</evidence>
<evidence type="ECO:0000313" key="3">
    <source>
        <dbReference type="Proteomes" id="UP000520767"/>
    </source>
</evidence>
<dbReference type="RefSeq" id="WP_184814860.1">
    <property type="nucleotide sequence ID" value="NZ_JACHJQ010000008.1"/>
</dbReference>
<evidence type="ECO:0000313" key="2">
    <source>
        <dbReference type="EMBL" id="MBB4910830.1"/>
    </source>
</evidence>
<dbReference type="AlphaFoldDB" id="A0A7W7VI89"/>
<keyword evidence="1" id="KW-1133">Transmembrane helix</keyword>
<keyword evidence="1" id="KW-0472">Membrane</keyword>